<organism evidence="1 2">
    <name type="scientific">Rhizophagus irregularis (strain DAOM 181602 / DAOM 197198 / MUCL 43194)</name>
    <name type="common">Arbuscular mycorrhizal fungus</name>
    <name type="synonym">Glomus intraradices</name>
    <dbReference type="NCBI Taxonomy" id="747089"/>
    <lineage>
        <taxon>Eukaryota</taxon>
        <taxon>Fungi</taxon>
        <taxon>Fungi incertae sedis</taxon>
        <taxon>Mucoromycota</taxon>
        <taxon>Glomeromycotina</taxon>
        <taxon>Glomeromycetes</taxon>
        <taxon>Glomerales</taxon>
        <taxon>Glomeraceae</taxon>
        <taxon>Rhizophagus</taxon>
    </lineage>
</organism>
<comment type="caution">
    <text evidence="1">The sequence shown here is derived from an EMBL/GenBank/DDBJ whole genome shotgun (WGS) entry which is preliminary data.</text>
</comment>
<proteinExistence type="predicted"/>
<protein>
    <submittedName>
        <fullName evidence="1">Uncharacterized protein</fullName>
    </submittedName>
</protein>
<dbReference type="EMBL" id="AUPC02000016">
    <property type="protein sequence ID" value="POG80697.1"/>
    <property type="molecule type" value="Genomic_DNA"/>
</dbReference>
<name>A0A2P4QSR6_RHIID</name>
<sequence length="209" mass="24371">MGKKFYETKEGYDVIIYAGEKSYIKEFHTHSFVLRTQSKFLKRNLLQNMVSKKKDDYFIINSNNSPEVFEINFKMFQVVGIYRMTLLQFCDRLQYANLSAQNVCFSVKKRKLCCSPKRSVFIGGNLMKVNKKQLTESINSIMETMNFDVNNYHILKGQDSDFNKKLAAVTDDNEDNETMKPTWTLTTDFYVAENSFIVNVKLSVVFLSK</sequence>
<dbReference type="Proteomes" id="UP000018888">
    <property type="component" value="Unassembled WGS sequence"/>
</dbReference>
<evidence type="ECO:0000313" key="2">
    <source>
        <dbReference type="Proteomes" id="UP000018888"/>
    </source>
</evidence>
<reference evidence="1 2" key="1">
    <citation type="journal article" date="2013" name="Proc. Natl. Acad. Sci. U.S.A.">
        <title>Genome of an arbuscular mycorrhizal fungus provides insight into the oldest plant symbiosis.</title>
        <authorList>
            <person name="Tisserant E."/>
            <person name="Malbreil M."/>
            <person name="Kuo A."/>
            <person name="Kohler A."/>
            <person name="Symeonidi A."/>
            <person name="Balestrini R."/>
            <person name="Charron P."/>
            <person name="Duensing N."/>
            <person name="Frei Dit Frey N."/>
            <person name="Gianinazzi-Pearson V."/>
            <person name="Gilbert L.B."/>
            <person name="Handa Y."/>
            <person name="Herr J.R."/>
            <person name="Hijri M."/>
            <person name="Koul R."/>
            <person name="Kawaguchi M."/>
            <person name="Krajinski F."/>
            <person name="Lammers P.J."/>
            <person name="Masclaux F.G."/>
            <person name="Murat C."/>
            <person name="Morin E."/>
            <person name="Ndikumana S."/>
            <person name="Pagni M."/>
            <person name="Petitpierre D."/>
            <person name="Requena N."/>
            <person name="Rosikiewicz P."/>
            <person name="Riley R."/>
            <person name="Saito K."/>
            <person name="San Clemente H."/>
            <person name="Shapiro H."/>
            <person name="van Tuinen D."/>
            <person name="Becard G."/>
            <person name="Bonfante P."/>
            <person name="Paszkowski U."/>
            <person name="Shachar-Hill Y.Y."/>
            <person name="Tuskan G.A."/>
            <person name="Young P.W."/>
            <person name="Sanders I.R."/>
            <person name="Henrissat B."/>
            <person name="Rensing S.A."/>
            <person name="Grigoriev I.V."/>
            <person name="Corradi N."/>
            <person name="Roux C."/>
            <person name="Martin F."/>
        </authorList>
    </citation>
    <scope>NUCLEOTIDE SEQUENCE [LARGE SCALE GENOMIC DNA]</scope>
    <source>
        <strain evidence="1 2">DAOM 197198</strain>
    </source>
</reference>
<accession>A0A2P4QSR6</accession>
<dbReference type="Gene3D" id="3.30.710.10">
    <property type="entry name" value="Potassium Channel Kv1.1, Chain A"/>
    <property type="match status" value="1"/>
</dbReference>
<keyword evidence="2" id="KW-1185">Reference proteome</keyword>
<reference evidence="1 2" key="2">
    <citation type="journal article" date="2018" name="New Phytol.">
        <title>High intraspecific genome diversity in the model arbuscular mycorrhizal symbiont Rhizophagus irregularis.</title>
        <authorList>
            <person name="Chen E.C.H."/>
            <person name="Morin E."/>
            <person name="Beaudet D."/>
            <person name="Noel J."/>
            <person name="Yildirir G."/>
            <person name="Ndikumana S."/>
            <person name="Charron P."/>
            <person name="St-Onge C."/>
            <person name="Giorgi J."/>
            <person name="Kruger M."/>
            <person name="Marton T."/>
            <person name="Ropars J."/>
            <person name="Grigoriev I.V."/>
            <person name="Hainaut M."/>
            <person name="Henrissat B."/>
            <person name="Roux C."/>
            <person name="Martin F."/>
            <person name="Corradi N."/>
        </authorList>
    </citation>
    <scope>NUCLEOTIDE SEQUENCE [LARGE SCALE GENOMIC DNA]</scope>
    <source>
        <strain evidence="1 2">DAOM 197198</strain>
    </source>
</reference>
<gene>
    <name evidence="1" type="ORF">GLOIN_2v1835556</name>
</gene>
<evidence type="ECO:0000313" key="1">
    <source>
        <dbReference type="EMBL" id="POG80697.1"/>
    </source>
</evidence>
<dbReference type="CDD" id="cd18186">
    <property type="entry name" value="BTB_POZ_ZBTB_KLHL-like"/>
    <property type="match status" value="1"/>
</dbReference>
<dbReference type="InterPro" id="IPR011333">
    <property type="entry name" value="SKP1/BTB/POZ_sf"/>
</dbReference>
<dbReference type="AlphaFoldDB" id="A0A2P4QSR6"/>
<dbReference type="SUPFAM" id="SSF54695">
    <property type="entry name" value="POZ domain"/>
    <property type="match status" value="1"/>
</dbReference>